<name>A0A7L4YUU5_9ACTN</name>
<dbReference type="Pfam" id="PF12982">
    <property type="entry name" value="DUF3866"/>
    <property type="match status" value="1"/>
</dbReference>
<protein>
    <submittedName>
        <fullName evidence="1">DUF3866 family protein</fullName>
    </submittedName>
</protein>
<gene>
    <name evidence="1" type="ORF">EK0264_18420</name>
</gene>
<dbReference type="OrthoDB" id="3401376at2"/>
<dbReference type="InterPro" id="IPR024479">
    <property type="entry name" value="DUF3866"/>
</dbReference>
<reference evidence="1 2" key="1">
    <citation type="journal article" date="2018" name="Int. J. Syst. Evol. Microbiol.">
        <title>Epidermidibacterium keratini gen. nov., sp. nov., a member of the family Sporichthyaceae, isolated from keratin epidermis.</title>
        <authorList>
            <person name="Lee D.G."/>
            <person name="Trujillo M.E."/>
            <person name="Kang S."/>
            <person name="Nam J.J."/>
            <person name="Kim Y.J."/>
        </authorList>
    </citation>
    <scope>NUCLEOTIDE SEQUENCE [LARGE SCALE GENOMIC DNA]</scope>
    <source>
        <strain evidence="1 2">EPI-7</strain>
    </source>
</reference>
<dbReference type="Proteomes" id="UP000463857">
    <property type="component" value="Chromosome"/>
</dbReference>
<organism evidence="1 2">
    <name type="scientific">Epidermidibacterium keratini</name>
    <dbReference type="NCBI Taxonomy" id="1891644"/>
    <lineage>
        <taxon>Bacteria</taxon>
        <taxon>Bacillati</taxon>
        <taxon>Actinomycetota</taxon>
        <taxon>Actinomycetes</taxon>
        <taxon>Sporichthyales</taxon>
        <taxon>Sporichthyaceae</taxon>
        <taxon>Epidermidibacterium</taxon>
    </lineage>
</organism>
<dbReference type="InParanoid" id="A0A7L4YUU5"/>
<keyword evidence="2" id="KW-1185">Reference proteome</keyword>
<dbReference type="KEGG" id="eke:EK0264_18420"/>
<proteinExistence type="predicted"/>
<evidence type="ECO:0000313" key="2">
    <source>
        <dbReference type="Proteomes" id="UP000463857"/>
    </source>
</evidence>
<sequence length="367" mass="37842">MIRWRRGTVTELGRSWRGAREVTVQVEPRGDEPEGTARALAYPALVGEPQVGDGVLLNTTALAMGLGTGGYAVVIANTSRLPEDRSGPGHLVKMRYSPLQATVLGVDEQDSPHHAEIAATSDVGGMPVVVADLHSAVPAIVAGILADRPNARIAYIYGDGGALPAWFSRSIADLGDRLAGTITVGQAVGGDYEAVTTHSALIAARVVLDADIAIVAQGPGNLGTGTPWGFSGVAAGEAVNAAYAVGGRPVGALRVSDADPRGRHVGVSHHATTAFFKVAQVPLDLPLPADLPGELAAAVDADLAGRPDRATLVQVPVDGLDDALRALPVRLSTMGRSLDEDYSYFFVNAAAGRHAAALLGDRAASER</sequence>
<dbReference type="EMBL" id="CP047156">
    <property type="protein sequence ID" value="QHC02554.1"/>
    <property type="molecule type" value="Genomic_DNA"/>
</dbReference>
<evidence type="ECO:0000313" key="1">
    <source>
        <dbReference type="EMBL" id="QHC02554.1"/>
    </source>
</evidence>
<dbReference type="RefSeq" id="WP_159547668.1">
    <property type="nucleotide sequence ID" value="NZ_CP047156.1"/>
</dbReference>
<accession>A0A7L4YUU5</accession>
<dbReference type="AlphaFoldDB" id="A0A7L4YUU5"/>